<dbReference type="Proteomes" id="UP001501447">
    <property type="component" value="Unassembled WGS sequence"/>
</dbReference>
<feature type="transmembrane region" description="Helical" evidence="2">
    <location>
        <begin position="21"/>
        <end position="39"/>
    </location>
</feature>
<protein>
    <recommendedName>
        <fullName evidence="5">Lipoprotein</fullName>
    </recommendedName>
</protein>
<keyword evidence="2" id="KW-1133">Transmembrane helix</keyword>
<proteinExistence type="predicted"/>
<keyword evidence="4" id="KW-1185">Reference proteome</keyword>
<dbReference type="EMBL" id="BAAARJ010000007">
    <property type="protein sequence ID" value="GAA2611831.1"/>
    <property type="molecule type" value="Genomic_DNA"/>
</dbReference>
<reference evidence="3 4" key="1">
    <citation type="journal article" date="2019" name="Int. J. Syst. Evol. Microbiol.">
        <title>The Global Catalogue of Microorganisms (GCM) 10K type strain sequencing project: providing services to taxonomists for standard genome sequencing and annotation.</title>
        <authorList>
            <consortium name="The Broad Institute Genomics Platform"/>
            <consortium name="The Broad Institute Genome Sequencing Center for Infectious Disease"/>
            <person name="Wu L."/>
            <person name="Ma J."/>
        </authorList>
    </citation>
    <scope>NUCLEOTIDE SEQUENCE [LARGE SCALE GENOMIC DNA]</scope>
    <source>
        <strain evidence="3 4">JCM 16373</strain>
    </source>
</reference>
<feature type="transmembrane region" description="Helical" evidence="2">
    <location>
        <begin position="51"/>
        <end position="72"/>
    </location>
</feature>
<organism evidence="3 4">
    <name type="scientific">Streptomyces axinellae</name>
    <dbReference type="NCBI Taxonomy" id="552788"/>
    <lineage>
        <taxon>Bacteria</taxon>
        <taxon>Bacillati</taxon>
        <taxon>Actinomycetota</taxon>
        <taxon>Actinomycetes</taxon>
        <taxon>Kitasatosporales</taxon>
        <taxon>Streptomycetaceae</taxon>
        <taxon>Streptomyces</taxon>
    </lineage>
</organism>
<evidence type="ECO:0000256" key="1">
    <source>
        <dbReference type="SAM" id="MobiDB-lite"/>
    </source>
</evidence>
<evidence type="ECO:0008006" key="5">
    <source>
        <dbReference type="Google" id="ProtNLM"/>
    </source>
</evidence>
<name>A0ABN3Q392_9ACTN</name>
<accession>A0ABN3Q392</accession>
<feature type="transmembrane region" description="Helical" evidence="2">
    <location>
        <begin position="123"/>
        <end position="143"/>
    </location>
</feature>
<evidence type="ECO:0000313" key="3">
    <source>
        <dbReference type="EMBL" id="GAA2611831.1"/>
    </source>
</evidence>
<keyword evidence="2" id="KW-0472">Membrane</keyword>
<keyword evidence="2" id="KW-0812">Transmembrane</keyword>
<gene>
    <name evidence="3" type="ORF">GCM10009863_26950</name>
</gene>
<sequence length="173" mass="18946">MRGAGARPPHRPAVAVAEESPWQLVLLVASFAVTAYAGVRLLDDDDALAVAVWLVGAALLHDLVLVPLYSLVDRALRPAGRYLNHLRIPALLSGLLLLVWFPLITGPPARYERTTGHPPPDYAVRWLLVTAALFAASGLWLLARTRGRTRVRTRRGQGQGRRSATNERSPTDH</sequence>
<evidence type="ECO:0000313" key="4">
    <source>
        <dbReference type="Proteomes" id="UP001501447"/>
    </source>
</evidence>
<evidence type="ECO:0000256" key="2">
    <source>
        <dbReference type="SAM" id="Phobius"/>
    </source>
</evidence>
<feature type="region of interest" description="Disordered" evidence="1">
    <location>
        <begin position="151"/>
        <end position="173"/>
    </location>
</feature>
<comment type="caution">
    <text evidence="3">The sequence shown here is derived from an EMBL/GenBank/DDBJ whole genome shotgun (WGS) entry which is preliminary data.</text>
</comment>
<feature type="transmembrane region" description="Helical" evidence="2">
    <location>
        <begin position="84"/>
        <end position="103"/>
    </location>
</feature>